<dbReference type="InterPro" id="IPR013096">
    <property type="entry name" value="Cupin_2"/>
</dbReference>
<reference evidence="3" key="1">
    <citation type="journal article" date="2022" name="Front. Microbiol.">
        <title>New perspectives on an old grouping: The genomic and phenotypic variability of Oxalobacter formigenes and the implications for calcium oxalate stone prevention.</title>
        <authorList>
            <person name="Chmiel J.A."/>
            <person name="Carr C."/>
            <person name="Stuivenberg G.A."/>
            <person name="Venema R."/>
            <person name="Chanyi R.M."/>
            <person name="Al K.F."/>
            <person name="Giguere D."/>
            <person name="Say H."/>
            <person name="Akouris P.P."/>
            <person name="Dominguez Romero S.A."/>
            <person name="Kwong A."/>
            <person name="Tai V."/>
            <person name="Koval S.F."/>
            <person name="Razvi H."/>
            <person name="Bjazevic J."/>
            <person name="Burton J.P."/>
        </authorList>
    </citation>
    <scope>NUCLEOTIDE SEQUENCE</scope>
    <source>
        <strain evidence="3">OxK</strain>
    </source>
</reference>
<feature type="signal peptide" evidence="1">
    <location>
        <begin position="1"/>
        <end position="23"/>
    </location>
</feature>
<dbReference type="PANTHER" id="PTHR43698">
    <property type="entry name" value="RIBD C-TERMINAL DOMAIN CONTAINING PROTEIN"/>
    <property type="match status" value="1"/>
</dbReference>
<proteinExistence type="predicted"/>
<evidence type="ECO:0000313" key="3">
    <source>
        <dbReference type="EMBL" id="WAV90688.1"/>
    </source>
</evidence>
<dbReference type="Gene3D" id="2.60.120.10">
    <property type="entry name" value="Jelly Rolls"/>
    <property type="match status" value="1"/>
</dbReference>
<dbReference type="InterPro" id="IPR011051">
    <property type="entry name" value="RmlC_Cupin_sf"/>
</dbReference>
<dbReference type="RefSeq" id="WP_269315674.1">
    <property type="nucleotide sequence ID" value="NZ_CP098251.1"/>
</dbReference>
<dbReference type="Proteomes" id="UP001164819">
    <property type="component" value="Chromosome"/>
</dbReference>
<dbReference type="SUPFAM" id="SSF51182">
    <property type="entry name" value="RmlC-like cupins"/>
    <property type="match status" value="1"/>
</dbReference>
<evidence type="ECO:0000256" key="1">
    <source>
        <dbReference type="SAM" id="SignalP"/>
    </source>
</evidence>
<keyword evidence="1" id="KW-0732">Signal</keyword>
<protein>
    <submittedName>
        <fullName evidence="3">Cupin domain-containing protein</fullName>
    </submittedName>
</protein>
<dbReference type="PANTHER" id="PTHR43698:SF1">
    <property type="entry name" value="BLL4564 PROTEIN"/>
    <property type="match status" value="1"/>
</dbReference>
<dbReference type="AlphaFoldDB" id="A0A9E9NSI4"/>
<dbReference type="InterPro" id="IPR014710">
    <property type="entry name" value="RmlC-like_jellyroll"/>
</dbReference>
<organism evidence="3">
    <name type="scientific">Oxalobacter aliiformigenes</name>
    <dbReference type="NCBI Taxonomy" id="2946593"/>
    <lineage>
        <taxon>Bacteria</taxon>
        <taxon>Pseudomonadati</taxon>
        <taxon>Pseudomonadota</taxon>
        <taxon>Betaproteobacteria</taxon>
        <taxon>Burkholderiales</taxon>
        <taxon>Oxalobacteraceae</taxon>
        <taxon>Oxalobacter</taxon>
    </lineage>
</organism>
<feature type="domain" description="Cupin type-2" evidence="2">
    <location>
        <begin position="78"/>
        <end position="141"/>
    </location>
</feature>
<feature type="chain" id="PRO_5039484372" evidence="1">
    <location>
        <begin position="24"/>
        <end position="169"/>
    </location>
</feature>
<sequence length="169" mass="18366">MKSKISKRVLVTTLFFTALLSTAGIGHTTDIAGQSLHQTIIRNGTQQSFTGSDRYFTGNVKVDMLFTPTTELPASGATVTFEPGARSAWHTHPAGQTLIVTSGIGLTQEWGKPIVEIHTGDIVRCPAGIKHWHGAKPDSAMTHMAITGDVHGKNVEWLEKVTDEQYRGR</sequence>
<accession>A0A9E9NSI4</accession>
<dbReference type="EMBL" id="CP098251">
    <property type="protein sequence ID" value="WAV90688.1"/>
    <property type="molecule type" value="Genomic_DNA"/>
</dbReference>
<dbReference type="Pfam" id="PF07883">
    <property type="entry name" value="Cupin_2"/>
    <property type="match status" value="1"/>
</dbReference>
<name>A0A9E9NSI4_9BURK</name>
<dbReference type="InterPro" id="IPR047263">
    <property type="entry name" value="HNL-like_cupin"/>
</dbReference>
<gene>
    <name evidence="3" type="ORF">NB646_07480</name>
</gene>
<dbReference type="CDD" id="cd02233">
    <property type="entry name" value="cupin_HNL-like"/>
    <property type="match status" value="1"/>
</dbReference>
<evidence type="ECO:0000259" key="2">
    <source>
        <dbReference type="Pfam" id="PF07883"/>
    </source>
</evidence>